<dbReference type="SMART" id="SM00822">
    <property type="entry name" value="PKS_KR"/>
    <property type="match status" value="1"/>
</dbReference>
<dbReference type="GO" id="GO:0030497">
    <property type="term" value="P:fatty acid elongation"/>
    <property type="evidence" value="ECO:0007669"/>
    <property type="project" value="TreeGrafter"/>
</dbReference>
<gene>
    <name evidence="3" type="ORF">AVDCRST_MAG51-2303</name>
</gene>
<dbReference type="EC" id="1.1.1.100" evidence="3"/>
<dbReference type="Pfam" id="PF13561">
    <property type="entry name" value="adh_short_C2"/>
    <property type="match status" value="1"/>
</dbReference>
<evidence type="ECO:0000256" key="1">
    <source>
        <dbReference type="ARBA" id="ARBA00006484"/>
    </source>
</evidence>
<dbReference type="AlphaFoldDB" id="A0A6J4PY48"/>
<sequence length="256" mass="26351">MPAGSSGRVHAVTGGGSGIGAAAVQLLAGQGHQVVVLDRSEPAQLVEGAEFMAVDVADEAAVVRAFAGIGKRHGRLHGLVNSAGIESKSLLKNMTAADFRRVLDVNLTGTMLCTREAAALMRAAGNGGSVVNVASIAGKRMSYSGDAAYTASKSAVLGYTRHAAFELAADRIRVNAVCPGPTLTPMITRNLSAERIEAVAGTVPLGRWVAAEDVAQAIAFFLGDSALMCTGTSLDVDGGVLVSNGGRTEDYFRHRQ</sequence>
<dbReference type="Gene3D" id="3.40.50.720">
    <property type="entry name" value="NAD(P)-binding Rossmann-like Domain"/>
    <property type="match status" value="1"/>
</dbReference>
<dbReference type="PANTHER" id="PTHR42760">
    <property type="entry name" value="SHORT-CHAIN DEHYDROGENASES/REDUCTASES FAMILY MEMBER"/>
    <property type="match status" value="1"/>
</dbReference>
<dbReference type="PANTHER" id="PTHR42760:SF129">
    <property type="entry name" value="OXIDOREDUCTASE"/>
    <property type="match status" value="1"/>
</dbReference>
<name>A0A6J4PY48_9BURK</name>
<protein>
    <submittedName>
        <fullName evidence="3">3-oxoacyl-[acyl-carrier protein] reductase</fullName>
        <ecNumber evidence="3">1.1.1.100</ecNumber>
    </submittedName>
</protein>
<dbReference type="PROSITE" id="PS00061">
    <property type="entry name" value="ADH_SHORT"/>
    <property type="match status" value="1"/>
</dbReference>
<reference evidence="3" key="1">
    <citation type="submission" date="2020-02" db="EMBL/GenBank/DDBJ databases">
        <authorList>
            <person name="Meier V. D."/>
        </authorList>
    </citation>
    <scope>NUCLEOTIDE SEQUENCE</scope>
    <source>
        <strain evidence="3">AVDCRST_MAG51</strain>
    </source>
</reference>
<accession>A0A6J4PY48</accession>
<organism evidence="3">
    <name type="scientific">uncultured Ramlibacter sp</name>
    <dbReference type="NCBI Taxonomy" id="260755"/>
    <lineage>
        <taxon>Bacteria</taxon>
        <taxon>Pseudomonadati</taxon>
        <taxon>Pseudomonadota</taxon>
        <taxon>Betaproteobacteria</taxon>
        <taxon>Burkholderiales</taxon>
        <taxon>Comamonadaceae</taxon>
        <taxon>Ramlibacter</taxon>
        <taxon>environmental samples</taxon>
    </lineage>
</organism>
<evidence type="ECO:0000259" key="2">
    <source>
        <dbReference type="SMART" id="SM00822"/>
    </source>
</evidence>
<dbReference type="SUPFAM" id="SSF51735">
    <property type="entry name" value="NAD(P)-binding Rossmann-fold domains"/>
    <property type="match status" value="1"/>
</dbReference>
<keyword evidence="3" id="KW-0560">Oxidoreductase</keyword>
<dbReference type="InterPro" id="IPR002347">
    <property type="entry name" value="SDR_fam"/>
</dbReference>
<feature type="domain" description="Ketoreductase" evidence="2">
    <location>
        <begin position="8"/>
        <end position="175"/>
    </location>
</feature>
<comment type="similarity">
    <text evidence="1">Belongs to the short-chain dehydrogenases/reductases (SDR) family.</text>
</comment>
<dbReference type="CDD" id="cd05233">
    <property type="entry name" value="SDR_c"/>
    <property type="match status" value="1"/>
</dbReference>
<proteinExistence type="inferred from homology"/>
<dbReference type="InterPro" id="IPR036291">
    <property type="entry name" value="NAD(P)-bd_dom_sf"/>
</dbReference>
<dbReference type="EMBL" id="CADCUX010000486">
    <property type="protein sequence ID" value="CAA9425295.1"/>
    <property type="molecule type" value="Genomic_DNA"/>
</dbReference>
<dbReference type="PRINTS" id="PR00081">
    <property type="entry name" value="GDHRDH"/>
</dbReference>
<dbReference type="FunFam" id="3.40.50.720:FF:000084">
    <property type="entry name" value="Short-chain dehydrogenase reductase"/>
    <property type="match status" value="1"/>
</dbReference>
<dbReference type="GO" id="GO:0004316">
    <property type="term" value="F:3-oxoacyl-[acyl-carrier-protein] reductase (NADPH) activity"/>
    <property type="evidence" value="ECO:0007669"/>
    <property type="project" value="UniProtKB-EC"/>
</dbReference>
<dbReference type="InterPro" id="IPR057326">
    <property type="entry name" value="KR_dom"/>
</dbReference>
<dbReference type="InterPro" id="IPR020904">
    <property type="entry name" value="Sc_DH/Rdtase_CS"/>
</dbReference>
<evidence type="ECO:0000313" key="3">
    <source>
        <dbReference type="EMBL" id="CAA9425295.1"/>
    </source>
</evidence>
<dbReference type="PRINTS" id="PR00080">
    <property type="entry name" value="SDRFAMILY"/>
</dbReference>